<comment type="function">
    <text evidence="1">Specifically methylates the guanosine in position 1516 of 16S rRNA.</text>
</comment>
<comment type="similarity">
    <text evidence="1">Belongs to the methyltransferase superfamily. RsmJ family.</text>
</comment>
<gene>
    <name evidence="1 2" type="primary">rsmJ</name>
    <name evidence="2" type="ORF">GCM10007966_04570</name>
</gene>
<evidence type="ECO:0000256" key="1">
    <source>
        <dbReference type="HAMAP-Rule" id="MF_01523"/>
    </source>
</evidence>
<comment type="catalytic activity">
    <reaction evidence="1">
        <text>guanosine(1516) in 16S rRNA + S-adenosyl-L-methionine = N(2)-methylguanosine(1516) in 16S rRNA + S-adenosyl-L-homocysteine + H(+)</text>
        <dbReference type="Rhea" id="RHEA:43220"/>
        <dbReference type="Rhea" id="RHEA-COMP:10412"/>
        <dbReference type="Rhea" id="RHEA-COMP:10413"/>
        <dbReference type="ChEBI" id="CHEBI:15378"/>
        <dbReference type="ChEBI" id="CHEBI:57856"/>
        <dbReference type="ChEBI" id="CHEBI:59789"/>
        <dbReference type="ChEBI" id="CHEBI:74269"/>
        <dbReference type="ChEBI" id="CHEBI:74481"/>
        <dbReference type="EC" id="2.1.1.242"/>
    </reaction>
</comment>
<dbReference type="SUPFAM" id="SSF53335">
    <property type="entry name" value="S-adenosyl-L-methionine-dependent methyltransferases"/>
    <property type="match status" value="1"/>
</dbReference>
<dbReference type="PANTHER" id="PTHR36112">
    <property type="entry name" value="RIBOSOMAL RNA SMALL SUBUNIT METHYLTRANSFERASE J"/>
    <property type="match status" value="1"/>
</dbReference>
<keyword evidence="1 2" id="KW-0489">Methyltransferase</keyword>
<keyword evidence="1" id="KW-0698">rRNA processing</keyword>
<protein>
    <recommendedName>
        <fullName evidence="1">Ribosomal RNA small subunit methyltransferase J</fullName>
        <ecNumber evidence="1">2.1.1.242</ecNumber>
    </recommendedName>
    <alternativeName>
        <fullName evidence="1">16S rRNA m2G1516 methyltransferase</fullName>
    </alternativeName>
    <alternativeName>
        <fullName evidence="1">rRNA (guanine-N(2)-)-methyltransferase</fullName>
    </alternativeName>
</protein>
<keyword evidence="1" id="KW-0949">S-adenosyl-L-methionine</keyword>
<comment type="caution">
    <text evidence="1">Lacks conserved residue(s) required for the propagation of feature annotation.</text>
</comment>
<evidence type="ECO:0000313" key="2">
    <source>
        <dbReference type="EMBL" id="GGI79147.1"/>
    </source>
</evidence>
<comment type="subcellular location">
    <subcellularLocation>
        <location evidence="1">Cytoplasm</location>
    </subcellularLocation>
</comment>
<dbReference type="AlphaFoldDB" id="A0A917N9I6"/>
<dbReference type="InterPro" id="IPR029063">
    <property type="entry name" value="SAM-dependent_MTases_sf"/>
</dbReference>
<dbReference type="CDD" id="cd02440">
    <property type="entry name" value="AdoMet_MTases"/>
    <property type="match status" value="1"/>
</dbReference>
<dbReference type="EMBL" id="BMOB01000002">
    <property type="protein sequence ID" value="GGI79147.1"/>
    <property type="molecule type" value="Genomic_DNA"/>
</dbReference>
<feature type="binding site" evidence="1">
    <location>
        <position position="164"/>
    </location>
    <ligand>
        <name>S-adenosyl-L-methionine</name>
        <dbReference type="ChEBI" id="CHEBI:59789"/>
    </ligand>
</feature>
<evidence type="ECO:0000313" key="3">
    <source>
        <dbReference type="Proteomes" id="UP000630149"/>
    </source>
</evidence>
<feature type="binding site" evidence="1">
    <location>
        <begin position="112"/>
        <end position="113"/>
    </location>
    <ligand>
        <name>S-adenosyl-L-methionine</name>
        <dbReference type="ChEBI" id="CHEBI:59789"/>
    </ligand>
</feature>
<dbReference type="InterPro" id="IPR007536">
    <property type="entry name" value="16SrRNA_methylTrfase_J"/>
</dbReference>
<dbReference type="HAMAP" id="MF_01523">
    <property type="entry name" value="16SrRNA_methyltr_J"/>
    <property type="match status" value="1"/>
</dbReference>
<dbReference type="PANTHER" id="PTHR36112:SF1">
    <property type="entry name" value="RIBOSOMAL RNA SMALL SUBUNIT METHYLTRANSFERASE J"/>
    <property type="match status" value="1"/>
</dbReference>
<reference evidence="2" key="2">
    <citation type="submission" date="2020-09" db="EMBL/GenBank/DDBJ databases">
        <authorList>
            <person name="Sun Q."/>
            <person name="Ohkuma M."/>
        </authorList>
    </citation>
    <scope>NUCLEOTIDE SEQUENCE</scope>
    <source>
        <strain evidence="2">JCM 13919</strain>
    </source>
</reference>
<dbReference type="Proteomes" id="UP000630149">
    <property type="component" value="Unassembled WGS sequence"/>
</dbReference>
<dbReference type="EC" id="2.1.1.242" evidence="1"/>
<dbReference type="GO" id="GO:0005737">
    <property type="term" value="C:cytoplasm"/>
    <property type="evidence" value="ECO:0007669"/>
    <property type="project" value="UniProtKB-SubCell"/>
</dbReference>
<dbReference type="Gene3D" id="3.40.50.150">
    <property type="entry name" value="Vaccinia Virus protein VP39"/>
    <property type="match status" value="1"/>
</dbReference>
<keyword evidence="3" id="KW-1185">Reference proteome</keyword>
<reference evidence="2" key="1">
    <citation type="journal article" date="2014" name="Int. J. Syst. Evol. Microbiol.">
        <title>Complete genome sequence of Corynebacterium casei LMG S-19264T (=DSM 44701T), isolated from a smear-ripened cheese.</title>
        <authorList>
            <consortium name="US DOE Joint Genome Institute (JGI-PGF)"/>
            <person name="Walter F."/>
            <person name="Albersmeier A."/>
            <person name="Kalinowski J."/>
            <person name="Ruckert C."/>
        </authorList>
    </citation>
    <scope>NUCLEOTIDE SEQUENCE</scope>
    <source>
        <strain evidence="2">JCM 13919</strain>
    </source>
</reference>
<dbReference type="GO" id="GO:0008990">
    <property type="term" value="F:rRNA (guanine-N2-)-methyltransferase activity"/>
    <property type="evidence" value="ECO:0007669"/>
    <property type="project" value="UniProtKB-UniRule"/>
</dbReference>
<sequence length="240" mass="27191">MMLKPIFIGYTETHLRERAEALALKLHLEINNSQFPRLTLTPQRLQLETKEFSPLYVDFGAFCKKRRHEGKKQGLIQACKPHAGLTILDVTAGWGKDAAILAGFGANVLMIERNPIMAALLEDGLRRLDEASTLRSLLSLHNGDAKTYLKALSKCDYPDLIYMDPMHPTRQKSALVKKEMQILQQLLGADEDALELLEISLKKTKGRVVLKWPQRSEPLKQPHISYTGKTVRFDVYTHST</sequence>
<proteinExistence type="inferred from homology"/>
<name>A0A917N9I6_9GAMM</name>
<comment type="caution">
    <text evidence="2">The sequence shown here is derived from an EMBL/GenBank/DDBJ whole genome shotgun (WGS) entry which is preliminary data.</text>
</comment>
<dbReference type="Pfam" id="PF04445">
    <property type="entry name" value="SAM_MT"/>
    <property type="match status" value="1"/>
</dbReference>
<organism evidence="2 3">
    <name type="scientific">Legionella impletisoli</name>
    <dbReference type="NCBI Taxonomy" id="343510"/>
    <lineage>
        <taxon>Bacteria</taxon>
        <taxon>Pseudomonadati</taxon>
        <taxon>Pseudomonadota</taxon>
        <taxon>Gammaproteobacteria</taxon>
        <taxon>Legionellales</taxon>
        <taxon>Legionellaceae</taxon>
        <taxon>Legionella</taxon>
    </lineage>
</organism>
<keyword evidence="1" id="KW-0808">Transferase</keyword>
<keyword evidence="1" id="KW-0963">Cytoplasm</keyword>
<accession>A0A917N9I6</accession>